<feature type="compositionally biased region" description="Polar residues" evidence="1">
    <location>
        <begin position="25"/>
        <end position="38"/>
    </location>
</feature>
<organism evidence="2 3">
    <name type="scientific">Trichobilharzia regenti</name>
    <name type="common">Nasal bird schistosome</name>
    <dbReference type="NCBI Taxonomy" id="157069"/>
    <lineage>
        <taxon>Eukaryota</taxon>
        <taxon>Metazoa</taxon>
        <taxon>Spiralia</taxon>
        <taxon>Lophotrochozoa</taxon>
        <taxon>Platyhelminthes</taxon>
        <taxon>Trematoda</taxon>
        <taxon>Digenea</taxon>
        <taxon>Strigeidida</taxon>
        <taxon>Schistosomatoidea</taxon>
        <taxon>Schistosomatidae</taxon>
        <taxon>Trichobilharzia</taxon>
    </lineage>
</organism>
<dbReference type="AlphaFoldDB" id="A0AA85JAG1"/>
<reference evidence="3" key="2">
    <citation type="submission" date="2023-11" db="UniProtKB">
        <authorList>
            <consortium name="WormBaseParasite"/>
        </authorList>
    </citation>
    <scope>IDENTIFICATION</scope>
</reference>
<name>A0AA85JAG1_TRIRE</name>
<feature type="compositionally biased region" description="Basic and acidic residues" evidence="1">
    <location>
        <begin position="184"/>
        <end position="194"/>
    </location>
</feature>
<proteinExistence type="predicted"/>
<protein>
    <submittedName>
        <fullName evidence="3">Uncharacterized protein</fullName>
    </submittedName>
</protein>
<dbReference type="Proteomes" id="UP000050795">
    <property type="component" value="Unassembled WGS sequence"/>
</dbReference>
<accession>A0AA85JAG1</accession>
<keyword evidence="2" id="KW-1185">Reference proteome</keyword>
<reference evidence="2" key="1">
    <citation type="submission" date="2022-06" db="EMBL/GenBank/DDBJ databases">
        <authorList>
            <person name="Berger JAMES D."/>
            <person name="Berger JAMES D."/>
        </authorList>
    </citation>
    <scope>NUCLEOTIDE SEQUENCE [LARGE SCALE GENOMIC DNA]</scope>
</reference>
<dbReference type="WBParaSite" id="TREG1_144460.1">
    <property type="protein sequence ID" value="TREG1_144460.1"/>
    <property type="gene ID" value="TREG1_144460"/>
</dbReference>
<evidence type="ECO:0000256" key="1">
    <source>
        <dbReference type="SAM" id="MobiDB-lite"/>
    </source>
</evidence>
<feature type="region of interest" description="Disordered" evidence="1">
    <location>
        <begin position="153"/>
        <end position="194"/>
    </location>
</feature>
<sequence>MSHKFEDLQAKTDKLVEEAERDYENNQPITTTEETSSANHHQWEGFERGYFIHLSREHCLNYRKLERTRMSNRARIGKARNTFINHHYKPIWKSSLSINNNIRSDFQYKRQVSQFFYTDEKLGGSQRIFPTACCRPLSTTVLASSMLKIRQPGWKESPTRNYGNKLNKARTNRQPTNMQEEVEMDRTLAEETAG</sequence>
<evidence type="ECO:0000313" key="3">
    <source>
        <dbReference type="WBParaSite" id="TREG1_144460.1"/>
    </source>
</evidence>
<evidence type="ECO:0000313" key="2">
    <source>
        <dbReference type="Proteomes" id="UP000050795"/>
    </source>
</evidence>
<feature type="region of interest" description="Disordered" evidence="1">
    <location>
        <begin position="19"/>
        <end position="38"/>
    </location>
</feature>